<evidence type="ECO:0000313" key="2">
    <source>
        <dbReference type="EMBL" id="EDV19175.1"/>
    </source>
</evidence>
<protein>
    <submittedName>
        <fullName evidence="2">Uncharacterized protein</fullName>
    </submittedName>
</protein>
<keyword evidence="3" id="KW-1185">Reference proteome</keyword>
<dbReference type="EMBL" id="DS985282">
    <property type="protein sequence ID" value="EDV19175.1"/>
    <property type="molecule type" value="Genomic_DNA"/>
</dbReference>
<evidence type="ECO:0000256" key="1">
    <source>
        <dbReference type="SAM" id="Phobius"/>
    </source>
</evidence>
<evidence type="ECO:0000313" key="3">
    <source>
        <dbReference type="Proteomes" id="UP000009022"/>
    </source>
</evidence>
<keyword evidence="1" id="KW-1133">Transmembrane helix</keyword>
<dbReference type="Proteomes" id="UP000009022">
    <property type="component" value="Unassembled WGS sequence"/>
</dbReference>
<name>B3SDN2_TRIAD</name>
<proteinExistence type="predicted"/>
<dbReference type="GeneID" id="6759556"/>
<organism evidence="2 3">
    <name type="scientific">Trichoplax adhaerens</name>
    <name type="common">Trichoplax reptans</name>
    <dbReference type="NCBI Taxonomy" id="10228"/>
    <lineage>
        <taxon>Eukaryota</taxon>
        <taxon>Metazoa</taxon>
        <taxon>Placozoa</taxon>
        <taxon>Uniplacotomia</taxon>
        <taxon>Trichoplacea</taxon>
        <taxon>Trichoplacidae</taxon>
        <taxon>Trichoplax</taxon>
    </lineage>
</organism>
<feature type="transmembrane region" description="Helical" evidence="1">
    <location>
        <begin position="66"/>
        <end position="89"/>
    </location>
</feature>
<keyword evidence="1" id="KW-0472">Membrane</keyword>
<gene>
    <name evidence="2" type="ORF">TRIADDRAFT_62389</name>
</gene>
<accession>B3SDN2</accession>
<dbReference type="RefSeq" id="XP_002118353.1">
    <property type="nucleotide sequence ID" value="XM_002118317.1"/>
</dbReference>
<dbReference type="InParanoid" id="B3SDN2"/>
<dbReference type="AlphaFoldDB" id="B3SDN2"/>
<dbReference type="PhylomeDB" id="B3SDN2"/>
<dbReference type="KEGG" id="tad:TRIADDRAFT_62389"/>
<dbReference type="CTD" id="6759556"/>
<keyword evidence="1" id="KW-0812">Transmembrane</keyword>
<reference evidence="2 3" key="1">
    <citation type="journal article" date="2008" name="Nature">
        <title>The Trichoplax genome and the nature of placozoans.</title>
        <authorList>
            <person name="Srivastava M."/>
            <person name="Begovic E."/>
            <person name="Chapman J."/>
            <person name="Putnam N.H."/>
            <person name="Hellsten U."/>
            <person name="Kawashima T."/>
            <person name="Kuo A."/>
            <person name="Mitros T."/>
            <person name="Salamov A."/>
            <person name="Carpenter M.L."/>
            <person name="Signorovitch A.Y."/>
            <person name="Moreno M.A."/>
            <person name="Kamm K."/>
            <person name="Grimwood J."/>
            <person name="Schmutz J."/>
            <person name="Shapiro H."/>
            <person name="Grigoriev I.V."/>
            <person name="Buss L.W."/>
            <person name="Schierwater B."/>
            <person name="Dellaporta S.L."/>
            <person name="Rokhsar D.S."/>
        </authorList>
    </citation>
    <scope>NUCLEOTIDE SEQUENCE [LARGE SCALE GENOMIC DNA]</scope>
    <source>
        <strain evidence="2 3">Grell-BS-1999</strain>
    </source>
</reference>
<sequence>MGSYRCQCDKATSNSSFYPHNCSMCRMTCSKGGFCVIGPDFREYCKCPPPEIDPYCSGAALPLNTILGAAVAAGASVIIISLIVGYFFYQRHQSRLRITRQDYKRDQSIIAACTNKAATVFTYFITAGTFTQMIRDWFITWIVEIHSAIVP</sequence>
<dbReference type="HOGENOM" id="CLU_1733834_0_0_1"/>